<dbReference type="InterPro" id="IPR007358">
    <property type="entry name" value="Nucleoid_associated_NdpA"/>
</dbReference>
<keyword evidence="5" id="KW-1185">Reference proteome</keyword>
<dbReference type="PANTHER" id="PTHR38772">
    <property type="match status" value="1"/>
</dbReference>
<dbReference type="RefSeq" id="WP_127693960.1">
    <property type="nucleotide sequence ID" value="NZ_SACQ01000003.1"/>
</dbReference>
<comment type="similarity">
    <text evidence="2">Belongs to the YejK family.</text>
</comment>
<reference evidence="4 5" key="1">
    <citation type="submission" date="2019-01" db="EMBL/GenBank/DDBJ databases">
        <authorList>
            <person name="Chen W.-M."/>
        </authorList>
    </citation>
    <scope>NUCLEOTIDE SEQUENCE [LARGE SCALE GENOMIC DNA]</scope>
    <source>
        <strain evidence="4 5">HPM-16</strain>
    </source>
</reference>
<dbReference type="Pfam" id="PF04245">
    <property type="entry name" value="NA37"/>
    <property type="match status" value="1"/>
</dbReference>
<dbReference type="AlphaFoldDB" id="A0A437Q9C6"/>
<accession>A0A437Q9C6</accession>
<evidence type="ECO:0000256" key="3">
    <source>
        <dbReference type="ARBA" id="ARBA00022490"/>
    </source>
</evidence>
<protein>
    <submittedName>
        <fullName evidence="4">Nucleoid-associated protein</fullName>
    </submittedName>
</protein>
<dbReference type="Proteomes" id="UP000282818">
    <property type="component" value="Unassembled WGS sequence"/>
</dbReference>
<dbReference type="GO" id="GO:0003727">
    <property type="term" value="F:single-stranded RNA binding"/>
    <property type="evidence" value="ECO:0007669"/>
    <property type="project" value="TreeGrafter"/>
</dbReference>
<comment type="caution">
    <text evidence="4">The sequence shown here is derived from an EMBL/GenBank/DDBJ whole genome shotgun (WGS) entry which is preliminary data.</text>
</comment>
<dbReference type="PANTHER" id="PTHR38772:SF1">
    <property type="entry name" value="NUCLEOID-ASSOCIATED PROTEIN YEJK"/>
    <property type="match status" value="1"/>
</dbReference>
<dbReference type="GO" id="GO:0003690">
    <property type="term" value="F:double-stranded DNA binding"/>
    <property type="evidence" value="ECO:0007669"/>
    <property type="project" value="TreeGrafter"/>
</dbReference>
<organism evidence="4 5">
    <name type="scientific">Neptunomonas marina</name>
    <dbReference type="NCBI Taxonomy" id="1815562"/>
    <lineage>
        <taxon>Bacteria</taxon>
        <taxon>Pseudomonadati</taxon>
        <taxon>Pseudomonadota</taxon>
        <taxon>Gammaproteobacteria</taxon>
        <taxon>Oceanospirillales</taxon>
        <taxon>Oceanospirillaceae</taxon>
        <taxon>Neptunomonas</taxon>
    </lineage>
</organism>
<dbReference type="EMBL" id="SACQ01000003">
    <property type="protein sequence ID" value="RVU31115.1"/>
    <property type="molecule type" value="Genomic_DNA"/>
</dbReference>
<evidence type="ECO:0000313" key="5">
    <source>
        <dbReference type="Proteomes" id="UP000282818"/>
    </source>
</evidence>
<evidence type="ECO:0000313" key="4">
    <source>
        <dbReference type="EMBL" id="RVU31115.1"/>
    </source>
</evidence>
<name>A0A437Q9C6_9GAMM</name>
<gene>
    <name evidence="4" type="ORF">EOE65_08915</name>
</gene>
<sequence>MELKHLVIREVMKEEEKPAVVADRGGVVTSSTDIASQMVESLNNALARRSTLTHGSFNQENPAGYPFIDAFSQYLESEQTSDAFSTLCDTGLAQLTAAIDAPSARSATGGYVVFSHYTLERYEFLLVALVRNRATISLGDDLTPQQINQLDLDKLHQAAKVNITNFRKGKESYLSFTGTKETGSVTHYFATAFGCTDVVPSKKSTSDLLQAAKDFCTEHGMYDEREQVVEDVVSYLNRQRSEKLTANLPEVEQIFDQYIPPEQAEELSGSFSRFANGERYQVSHEFQPHTHTLNNLTKLKLKSDNWQADLSKKSIGTPGTGNDIEFDEENKQLVIKRLSTRVIEQLRKALAQEE</sequence>
<evidence type="ECO:0000256" key="2">
    <source>
        <dbReference type="ARBA" id="ARBA00009035"/>
    </source>
</evidence>
<dbReference type="GO" id="GO:0043590">
    <property type="term" value="C:bacterial nucleoid"/>
    <property type="evidence" value="ECO:0007669"/>
    <property type="project" value="TreeGrafter"/>
</dbReference>
<comment type="subcellular location">
    <subcellularLocation>
        <location evidence="1">Cytoplasm</location>
        <location evidence="1">Nucleoid</location>
    </subcellularLocation>
</comment>
<keyword evidence="3" id="KW-0963">Cytoplasm</keyword>
<evidence type="ECO:0000256" key="1">
    <source>
        <dbReference type="ARBA" id="ARBA00004453"/>
    </source>
</evidence>
<proteinExistence type="inferred from homology"/>